<proteinExistence type="inferred from homology"/>
<accession>A0ABN9PCJ9</accession>
<dbReference type="PANTHER" id="PTHR43569">
    <property type="entry name" value="AMIDOHYDROLASE"/>
    <property type="match status" value="1"/>
</dbReference>
<evidence type="ECO:0000259" key="2">
    <source>
        <dbReference type="Pfam" id="PF04909"/>
    </source>
</evidence>
<comment type="caution">
    <text evidence="3">The sequence shown here is derived from an EMBL/GenBank/DDBJ whole genome shotgun (WGS) entry which is preliminary data.</text>
</comment>
<dbReference type="Pfam" id="PF04909">
    <property type="entry name" value="Amidohydro_2"/>
    <property type="match status" value="1"/>
</dbReference>
<dbReference type="Proteomes" id="UP001189429">
    <property type="component" value="Unassembled WGS sequence"/>
</dbReference>
<protein>
    <recommendedName>
        <fullName evidence="2">Amidohydrolase-related domain-containing protein</fullName>
    </recommendedName>
</protein>
<organism evidence="3 4">
    <name type="scientific">Prorocentrum cordatum</name>
    <dbReference type="NCBI Taxonomy" id="2364126"/>
    <lineage>
        <taxon>Eukaryota</taxon>
        <taxon>Sar</taxon>
        <taxon>Alveolata</taxon>
        <taxon>Dinophyceae</taxon>
        <taxon>Prorocentrales</taxon>
        <taxon>Prorocentraceae</taxon>
        <taxon>Prorocentrum</taxon>
    </lineage>
</organism>
<dbReference type="SUPFAM" id="SSF51556">
    <property type="entry name" value="Metallo-dependent hydrolases"/>
    <property type="match status" value="1"/>
</dbReference>
<dbReference type="InterPro" id="IPR052350">
    <property type="entry name" value="Metallo-dep_Lactonases"/>
</dbReference>
<dbReference type="InterPro" id="IPR032466">
    <property type="entry name" value="Metal_Hydrolase"/>
</dbReference>
<evidence type="ECO:0000313" key="4">
    <source>
        <dbReference type="Proteomes" id="UP001189429"/>
    </source>
</evidence>
<reference evidence="3" key="1">
    <citation type="submission" date="2023-10" db="EMBL/GenBank/DDBJ databases">
        <authorList>
            <person name="Chen Y."/>
            <person name="Shah S."/>
            <person name="Dougan E. K."/>
            <person name="Thang M."/>
            <person name="Chan C."/>
        </authorList>
    </citation>
    <scope>NUCLEOTIDE SEQUENCE [LARGE SCALE GENOMIC DNA]</scope>
</reference>
<feature type="domain" description="Amidohydrolase-related" evidence="2">
    <location>
        <begin position="19"/>
        <end position="304"/>
    </location>
</feature>
<dbReference type="PANTHER" id="PTHR43569:SF2">
    <property type="entry name" value="AMIDOHYDROLASE-RELATED DOMAIN-CONTAINING PROTEIN"/>
    <property type="match status" value="1"/>
</dbReference>
<gene>
    <name evidence="3" type="ORF">PCOR1329_LOCUS1844</name>
</gene>
<comment type="similarity">
    <text evidence="1">Belongs to the metallo-dependent hydrolases superfamily.</text>
</comment>
<dbReference type="InterPro" id="IPR006680">
    <property type="entry name" value="Amidohydro-rel"/>
</dbReference>
<dbReference type="EMBL" id="CAUYUJ010000448">
    <property type="protein sequence ID" value="CAK0790590.1"/>
    <property type="molecule type" value="Genomic_DNA"/>
</dbReference>
<evidence type="ECO:0000256" key="1">
    <source>
        <dbReference type="ARBA" id="ARBA00038310"/>
    </source>
</evidence>
<evidence type="ECO:0000313" key="3">
    <source>
        <dbReference type="EMBL" id="CAK0790590.1"/>
    </source>
</evidence>
<dbReference type="Gene3D" id="3.20.20.140">
    <property type="entry name" value="Metal-dependent hydrolases"/>
    <property type="match status" value="1"/>
</dbReference>
<keyword evidence="4" id="KW-1185">Reference proteome</keyword>
<sequence>MAGESASMRPRSDFPADVIDTHIHLSRHYSGGLKNEWHPDETESFRRDWTEEDYLASVAKGSCKVKAAVFVECFNRPPVEEARWVLKMIDDPNSVVVAMSAQISVQKGAAAVAEFLDELREADGALPTGLKGARMVFPAAENKAPDCCIEPRFLEGLAELGKHGLLWEFCVHPYMAPCIPECVSKFPDMTFIVDHLAHNGNEGGAMEAWGPAIDAIGKCPNVYCKMGASEEWGVTNKSEYMDRAIAAFGFDRILYESNWFVNEAMGDSYDTTANLLLEACDRAGATAEDLAKVFRGNAMKAYRLEI</sequence>
<name>A0ABN9PCJ9_9DINO</name>